<dbReference type="SUPFAM" id="SSF82866">
    <property type="entry name" value="Multidrug efflux transporter AcrB transmembrane domain"/>
    <property type="match status" value="2"/>
</dbReference>
<sequence length="1013" mass="111646">MLDRILDRTVSVTMVLLVFVVLGAVSIGRLPVSLIPDVDIPFVTVQVSAPDLSAREMDDVVVRPLRQSLVQINHLDDLSATSRDGSATITLTLEEGQDVDFFFIEVNERIDRAMPSLPDIPRPRVFKASATDIPAFYINITLKDDSGGDFMQMSDFARDVISKRIEQLDEVAMVDISGCTDREVLIVPDERKLESLGITLDEFESSISAANVSLSNLTIRDGEYHYSVKFRSFASSAEDIAEVYFRAGDRLLQIGDVAEVTQRPAERTGLARSDGKDAVVLAVVKQSEARMAELRRSISGQLEVFGRDYPDLEFTVTRDQTELLEYSISNLIVNIVVAIVLVCIVIFLFMKDFRSPLLVAAAIPVSLVISFFVLDLMGVTINIISLSGILLGVGMMVDNSIVLVDNITARWNKGEPLRSAVTEGTREVSGAMLSSVLTTCAVFIPLVFMNGLAGDIFFDQAVSITVVLLVAHTVTVMVIPVYYWALYRRFSSFRPSRLLAKMNFGAGMRLYDIIEDWFLRNKNWIVWSLPLASVAAAGVCLAFMEKEKLPPVTYTDTILNIDWNELVTIEENERRVASLEQLLEGRCSQLTALVGTQQFVLSHSGDQTIGESSLYIKCTDAEQLEETKVFLAEHIGRTWPLSVYGWSNSGNIFEMVFAEREPQLVARLRPTGDSGLQVRDVEEAVAAVRAAGPEWPIDEIQLKQDIVYVSDPALMSLYGVSFADLRQLLANALNGNTLFEIVQGNRSVPVVLGTDSGEIDRILSESFIEKKDDDGNTVRIPASALMRQTVDQDFKQIVSGGEGGYYPLALDIPGAEVPETMAAVEDAVRGGEDFDVSWSGAWFSNRELVRQMMMILLVAVLLLYLILASQFESLIQPLIILSEIVIDVGFSLAILWIFGVSINLMSLIGLVVISGIVINDSILKVDTINRLVAGGMEIGAAIHEAGHRRVKAILMTSITTVFSVLPFLSRGSMGNDLQYPMAIVIIVGMTIGTVVSIFFIPAVYSRIYAGRRR</sequence>
<dbReference type="Gene3D" id="3.30.2090.10">
    <property type="entry name" value="Multidrug efflux transporter AcrB TolC docking domain, DN and DC subdomains"/>
    <property type="match status" value="2"/>
</dbReference>
<feature type="transmembrane region" description="Helical" evidence="1">
    <location>
        <begin position="904"/>
        <end position="923"/>
    </location>
</feature>
<dbReference type="InterPro" id="IPR027463">
    <property type="entry name" value="AcrB_DN_DC_subdom"/>
</dbReference>
<feature type="transmembrane region" description="Helical" evidence="1">
    <location>
        <begin position="428"/>
        <end position="449"/>
    </location>
</feature>
<dbReference type="Gene3D" id="3.30.70.1440">
    <property type="entry name" value="Multidrug efflux transporter AcrB pore domain"/>
    <property type="match status" value="1"/>
</dbReference>
<evidence type="ECO:0000313" key="3">
    <source>
        <dbReference type="Proteomes" id="UP000886881"/>
    </source>
</evidence>
<dbReference type="Gene3D" id="1.20.1640.10">
    <property type="entry name" value="Multidrug efflux transporter AcrB transmembrane domain"/>
    <property type="match status" value="2"/>
</dbReference>
<feature type="transmembrane region" description="Helical" evidence="1">
    <location>
        <begin position="952"/>
        <end position="969"/>
    </location>
</feature>
<dbReference type="SUPFAM" id="SSF82693">
    <property type="entry name" value="Multidrug efflux transporter AcrB pore domain, PN1, PN2, PC1 and PC2 subdomains"/>
    <property type="match status" value="2"/>
</dbReference>
<dbReference type="PRINTS" id="PR00702">
    <property type="entry name" value="ACRIFLAVINRP"/>
</dbReference>
<evidence type="ECO:0000256" key="1">
    <source>
        <dbReference type="SAM" id="Phobius"/>
    </source>
</evidence>
<dbReference type="Proteomes" id="UP000886881">
    <property type="component" value="Unassembled WGS sequence"/>
</dbReference>
<reference evidence="2" key="2">
    <citation type="journal article" date="2021" name="PeerJ">
        <title>Extensive microbial diversity within the chicken gut microbiome revealed by metagenomics and culture.</title>
        <authorList>
            <person name="Gilroy R."/>
            <person name="Ravi A."/>
            <person name="Getino M."/>
            <person name="Pursley I."/>
            <person name="Horton D.L."/>
            <person name="Alikhan N.F."/>
            <person name="Baker D."/>
            <person name="Gharbi K."/>
            <person name="Hall N."/>
            <person name="Watson M."/>
            <person name="Adriaenssens E.M."/>
            <person name="Foster-Nyarko E."/>
            <person name="Jarju S."/>
            <person name="Secka A."/>
            <person name="Antonio M."/>
            <person name="Oren A."/>
            <person name="Chaudhuri R.R."/>
            <person name="La Ragione R."/>
            <person name="Hildebrand F."/>
            <person name="Pallen M.J."/>
        </authorList>
    </citation>
    <scope>NUCLEOTIDE SEQUENCE</scope>
    <source>
        <strain evidence="2">ChiHecec2B26-709</strain>
    </source>
</reference>
<dbReference type="InterPro" id="IPR001036">
    <property type="entry name" value="Acrflvin-R"/>
</dbReference>
<accession>A0A9D1GMH3</accession>
<protein>
    <submittedName>
        <fullName evidence="2">Efflux RND transporter permease subunit</fullName>
    </submittedName>
</protein>
<feature type="transmembrane region" description="Helical" evidence="1">
    <location>
        <begin position="848"/>
        <end position="866"/>
    </location>
</feature>
<dbReference type="AlphaFoldDB" id="A0A9D1GMH3"/>
<gene>
    <name evidence="2" type="ORF">IAC35_03360</name>
</gene>
<feature type="transmembrane region" description="Helical" evidence="1">
    <location>
        <begin position="383"/>
        <end position="407"/>
    </location>
</feature>
<keyword evidence="1" id="KW-0812">Transmembrane</keyword>
<dbReference type="GO" id="GO:0005886">
    <property type="term" value="C:plasma membrane"/>
    <property type="evidence" value="ECO:0007669"/>
    <property type="project" value="TreeGrafter"/>
</dbReference>
<dbReference type="Gene3D" id="3.30.70.1320">
    <property type="entry name" value="Multidrug efflux transporter AcrB pore domain like"/>
    <property type="match status" value="1"/>
</dbReference>
<keyword evidence="1" id="KW-0472">Membrane</keyword>
<feature type="transmembrane region" description="Helical" evidence="1">
    <location>
        <begin position="878"/>
        <end position="898"/>
    </location>
</feature>
<dbReference type="PANTHER" id="PTHR32063">
    <property type="match status" value="1"/>
</dbReference>
<feature type="transmembrane region" description="Helical" evidence="1">
    <location>
        <begin position="461"/>
        <end position="487"/>
    </location>
</feature>
<dbReference type="EMBL" id="DVLC01000064">
    <property type="protein sequence ID" value="HIT46878.1"/>
    <property type="molecule type" value="Genomic_DNA"/>
</dbReference>
<dbReference type="Pfam" id="PF00873">
    <property type="entry name" value="ACR_tran"/>
    <property type="match status" value="1"/>
</dbReference>
<name>A0A9D1GMH3_9BACT</name>
<feature type="transmembrane region" description="Helical" evidence="1">
    <location>
        <begin position="331"/>
        <end position="350"/>
    </location>
</feature>
<feature type="transmembrane region" description="Helical" evidence="1">
    <location>
        <begin position="357"/>
        <end position="377"/>
    </location>
</feature>
<dbReference type="SUPFAM" id="SSF82714">
    <property type="entry name" value="Multidrug efflux transporter AcrB TolC docking domain, DN and DC subdomains"/>
    <property type="match status" value="1"/>
</dbReference>
<feature type="transmembrane region" description="Helical" evidence="1">
    <location>
        <begin position="981"/>
        <end position="1004"/>
    </location>
</feature>
<feature type="transmembrane region" description="Helical" evidence="1">
    <location>
        <begin position="12"/>
        <end position="32"/>
    </location>
</feature>
<keyword evidence="1" id="KW-1133">Transmembrane helix</keyword>
<evidence type="ECO:0000313" key="2">
    <source>
        <dbReference type="EMBL" id="HIT46878.1"/>
    </source>
</evidence>
<feature type="transmembrane region" description="Helical" evidence="1">
    <location>
        <begin position="524"/>
        <end position="544"/>
    </location>
</feature>
<dbReference type="Gene3D" id="3.30.70.1430">
    <property type="entry name" value="Multidrug efflux transporter AcrB pore domain"/>
    <property type="match status" value="2"/>
</dbReference>
<dbReference type="GO" id="GO:0042910">
    <property type="term" value="F:xenobiotic transmembrane transporter activity"/>
    <property type="evidence" value="ECO:0007669"/>
    <property type="project" value="TreeGrafter"/>
</dbReference>
<comment type="caution">
    <text evidence="2">The sequence shown here is derived from an EMBL/GenBank/DDBJ whole genome shotgun (WGS) entry which is preliminary data.</text>
</comment>
<proteinExistence type="predicted"/>
<dbReference type="PANTHER" id="PTHR32063:SF0">
    <property type="entry name" value="SWARMING MOTILITY PROTEIN SWRC"/>
    <property type="match status" value="1"/>
</dbReference>
<reference evidence="2" key="1">
    <citation type="submission" date="2020-10" db="EMBL/GenBank/DDBJ databases">
        <authorList>
            <person name="Gilroy R."/>
        </authorList>
    </citation>
    <scope>NUCLEOTIDE SEQUENCE</scope>
    <source>
        <strain evidence="2">ChiHecec2B26-709</strain>
    </source>
</reference>
<organism evidence="2 3">
    <name type="scientific">Candidatus Cryptobacteroides merdipullorum</name>
    <dbReference type="NCBI Taxonomy" id="2840771"/>
    <lineage>
        <taxon>Bacteria</taxon>
        <taxon>Pseudomonadati</taxon>
        <taxon>Bacteroidota</taxon>
        <taxon>Bacteroidia</taxon>
        <taxon>Bacteroidales</taxon>
        <taxon>Candidatus Cryptobacteroides</taxon>
    </lineage>
</organism>